<organism evidence="2 3">
    <name type="scientific">Sphingomonas aerolata</name>
    <dbReference type="NCBI Taxonomy" id="185951"/>
    <lineage>
        <taxon>Bacteria</taxon>
        <taxon>Pseudomonadati</taxon>
        <taxon>Pseudomonadota</taxon>
        <taxon>Alphaproteobacteria</taxon>
        <taxon>Sphingomonadales</taxon>
        <taxon>Sphingomonadaceae</taxon>
        <taxon>Sphingomonas</taxon>
    </lineage>
</organism>
<dbReference type="AlphaFoldDB" id="A0A2T4YVP4"/>
<feature type="region of interest" description="Disordered" evidence="1">
    <location>
        <begin position="54"/>
        <end position="75"/>
    </location>
</feature>
<accession>A0A2T4YVP4</accession>
<protein>
    <submittedName>
        <fullName evidence="2">Uncharacterized protein</fullName>
    </submittedName>
</protein>
<sequence length="405" mass="41780">MNFPISDHREGERDAHAAPRVKGGRPLRFLAAALGAWVVMRILVLSPYAAGVLTPGGSGSQQRPTVAAGTRHDRQSSLTARAVGIAAIDHHRAAANANAALAAARRPDRRVSPQPPDDTIGHGPRASPGHARAAPVLAAVILNARARPADVRARHAADRDVEFTMDVQPDLALDRQGRIAMLPPLGPAAIGATRATAHARLSVSSWLLARGGASGTVSGGQLGASQAGVRAVYGIDPSRRLGLTARLAAPLEGRGREAALGIEWRPTRGPVRLIAEQRFVLDGGRGGPTVGVIAGYGPAEIAPGARIETYGQAGAIVRDGVEGFVDAAARLTHGVAERGRLRLDAGVGAWVSAQRGAARGDLGPSLGLAVPLGRRSVRLALDWRQRIAGTARPGSGPALSVGSDF</sequence>
<reference evidence="2 3" key="1">
    <citation type="submission" date="2018-04" db="EMBL/GenBank/DDBJ databases">
        <title>Genomic Encyclopedia of Type Strains, Phase III (KMG-III): the genomes of soil and plant-associated and newly described type strains.</title>
        <authorList>
            <person name="Whitman W."/>
        </authorList>
    </citation>
    <scope>NUCLEOTIDE SEQUENCE [LARGE SCALE GENOMIC DNA]</scope>
    <source>
        <strain evidence="2 3">NW12</strain>
    </source>
</reference>
<evidence type="ECO:0000313" key="3">
    <source>
        <dbReference type="Proteomes" id="UP000240996"/>
    </source>
</evidence>
<feature type="region of interest" description="Disordered" evidence="1">
    <location>
        <begin position="98"/>
        <end position="130"/>
    </location>
</feature>
<dbReference type="GeneID" id="93688100"/>
<proteinExistence type="predicted"/>
<evidence type="ECO:0000313" key="2">
    <source>
        <dbReference type="EMBL" id="PTM47831.1"/>
    </source>
</evidence>
<comment type="caution">
    <text evidence="2">The sequence shown here is derived from an EMBL/GenBank/DDBJ whole genome shotgun (WGS) entry which is preliminary data.</text>
</comment>
<name>A0A2T4YVP4_9SPHN</name>
<keyword evidence="3" id="KW-1185">Reference proteome</keyword>
<evidence type="ECO:0000256" key="1">
    <source>
        <dbReference type="SAM" id="MobiDB-lite"/>
    </source>
</evidence>
<gene>
    <name evidence="2" type="ORF">C8J24_1235</name>
</gene>
<dbReference type="EMBL" id="PZZN01000001">
    <property type="protein sequence ID" value="PTM47831.1"/>
    <property type="molecule type" value="Genomic_DNA"/>
</dbReference>
<dbReference type="RefSeq" id="WP_235516395.1">
    <property type="nucleotide sequence ID" value="NZ_CP098762.1"/>
</dbReference>
<dbReference type="Proteomes" id="UP000240996">
    <property type="component" value="Unassembled WGS sequence"/>
</dbReference>